<accession>A0A0F9KG14</accession>
<dbReference type="AlphaFoldDB" id="A0A0F9KG14"/>
<comment type="caution">
    <text evidence="1">The sequence shown here is derived from an EMBL/GenBank/DDBJ whole genome shotgun (WGS) entry which is preliminary data.</text>
</comment>
<reference evidence="1" key="1">
    <citation type="journal article" date="2015" name="Nature">
        <title>Complex archaea that bridge the gap between prokaryotes and eukaryotes.</title>
        <authorList>
            <person name="Spang A."/>
            <person name="Saw J.H."/>
            <person name="Jorgensen S.L."/>
            <person name="Zaremba-Niedzwiedzka K."/>
            <person name="Martijn J."/>
            <person name="Lind A.E."/>
            <person name="van Eijk R."/>
            <person name="Schleper C."/>
            <person name="Guy L."/>
            <person name="Ettema T.J."/>
        </authorList>
    </citation>
    <scope>NUCLEOTIDE SEQUENCE</scope>
</reference>
<dbReference type="EMBL" id="LAZR01015201">
    <property type="protein sequence ID" value="KKM14220.1"/>
    <property type="molecule type" value="Genomic_DNA"/>
</dbReference>
<gene>
    <name evidence="1" type="ORF">LCGC14_1708370</name>
</gene>
<proteinExistence type="predicted"/>
<evidence type="ECO:0000313" key="1">
    <source>
        <dbReference type="EMBL" id="KKM14220.1"/>
    </source>
</evidence>
<protein>
    <submittedName>
        <fullName evidence="1">Uncharacterized protein</fullName>
    </submittedName>
</protein>
<organism evidence="1">
    <name type="scientific">marine sediment metagenome</name>
    <dbReference type="NCBI Taxonomy" id="412755"/>
    <lineage>
        <taxon>unclassified sequences</taxon>
        <taxon>metagenomes</taxon>
        <taxon>ecological metagenomes</taxon>
    </lineage>
</organism>
<sequence length="70" mass="8018">MTILHQGREYEAYLCDDGTLDTVISVDGIEHRFTFDSEDGATYRDADGRMTEEGLRLLALDAIETDEHHW</sequence>
<name>A0A0F9KG14_9ZZZZ</name>